<organism evidence="1">
    <name type="scientific">Arundo donax</name>
    <name type="common">Giant reed</name>
    <name type="synonym">Donax arundinaceus</name>
    <dbReference type="NCBI Taxonomy" id="35708"/>
    <lineage>
        <taxon>Eukaryota</taxon>
        <taxon>Viridiplantae</taxon>
        <taxon>Streptophyta</taxon>
        <taxon>Embryophyta</taxon>
        <taxon>Tracheophyta</taxon>
        <taxon>Spermatophyta</taxon>
        <taxon>Magnoliopsida</taxon>
        <taxon>Liliopsida</taxon>
        <taxon>Poales</taxon>
        <taxon>Poaceae</taxon>
        <taxon>PACMAD clade</taxon>
        <taxon>Arundinoideae</taxon>
        <taxon>Arundineae</taxon>
        <taxon>Arundo</taxon>
    </lineage>
</organism>
<accession>A0A0A9B1I3</accession>
<dbReference type="EMBL" id="GBRH01240669">
    <property type="protein sequence ID" value="JAD57226.1"/>
    <property type="molecule type" value="Transcribed_RNA"/>
</dbReference>
<dbReference type="AlphaFoldDB" id="A0A0A9B1I3"/>
<evidence type="ECO:0000313" key="1">
    <source>
        <dbReference type="EMBL" id="JAD57226.1"/>
    </source>
</evidence>
<reference evidence="1" key="1">
    <citation type="submission" date="2014-09" db="EMBL/GenBank/DDBJ databases">
        <authorList>
            <person name="Magalhaes I.L.F."/>
            <person name="Oliveira U."/>
            <person name="Santos F.R."/>
            <person name="Vidigal T.H.D.A."/>
            <person name="Brescovit A.D."/>
            <person name="Santos A.J."/>
        </authorList>
    </citation>
    <scope>NUCLEOTIDE SEQUENCE</scope>
    <source>
        <tissue evidence="1">Shoot tissue taken approximately 20 cm above the soil surface</tissue>
    </source>
</reference>
<proteinExistence type="predicted"/>
<sequence length="16" mass="1863">MVRRLTRSLMEALSSI</sequence>
<name>A0A0A9B1I3_ARUDO</name>
<reference evidence="1" key="2">
    <citation type="journal article" date="2015" name="Data Brief">
        <title>Shoot transcriptome of the giant reed, Arundo donax.</title>
        <authorList>
            <person name="Barrero R.A."/>
            <person name="Guerrero F.D."/>
            <person name="Moolhuijzen P."/>
            <person name="Goolsby J.A."/>
            <person name="Tidwell J."/>
            <person name="Bellgard S.E."/>
            <person name="Bellgard M.I."/>
        </authorList>
    </citation>
    <scope>NUCLEOTIDE SEQUENCE</scope>
    <source>
        <tissue evidence="1">Shoot tissue taken approximately 20 cm above the soil surface</tissue>
    </source>
</reference>
<protein>
    <submittedName>
        <fullName evidence="1">Uncharacterized protein</fullName>
    </submittedName>
</protein>